<dbReference type="CDD" id="cd00338">
    <property type="entry name" value="Ser_Recombinase"/>
    <property type="match status" value="1"/>
</dbReference>
<evidence type="ECO:0000256" key="3">
    <source>
        <dbReference type="SAM" id="Coils"/>
    </source>
</evidence>
<evidence type="ECO:0000256" key="1">
    <source>
        <dbReference type="ARBA" id="ARBA00023125"/>
    </source>
</evidence>
<keyword evidence="2" id="KW-0233">DNA recombination</keyword>
<reference evidence="5 6" key="1">
    <citation type="submission" date="2024-05" db="EMBL/GenBank/DDBJ databases">
        <authorList>
            <person name="De Oliveira J.P."/>
            <person name="Noriler S.A."/>
            <person name="De Oliveira A.G."/>
            <person name="Sipoli D.S."/>
        </authorList>
    </citation>
    <scope>NUCLEOTIDE SEQUENCE [LARGE SCALE GENOMIC DNA]</scope>
    <source>
        <strain evidence="5 6">LABIM186</strain>
    </source>
</reference>
<proteinExistence type="predicted"/>
<dbReference type="SMART" id="SM00857">
    <property type="entry name" value="Resolvase"/>
    <property type="match status" value="1"/>
</dbReference>
<evidence type="ECO:0000259" key="4">
    <source>
        <dbReference type="SMART" id="SM00857"/>
    </source>
</evidence>
<accession>A0ABV0H865</accession>
<dbReference type="SUPFAM" id="SSF53041">
    <property type="entry name" value="Resolvase-like"/>
    <property type="match status" value="1"/>
</dbReference>
<dbReference type="InterPro" id="IPR038109">
    <property type="entry name" value="DNA_bind_recomb_sf"/>
</dbReference>
<dbReference type="InterPro" id="IPR006119">
    <property type="entry name" value="Resolv_N"/>
</dbReference>
<dbReference type="EMBL" id="JBDQQU010000017">
    <property type="protein sequence ID" value="MEO3956270.1"/>
    <property type="molecule type" value="Genomic_DNA"/>
</dbReference>
<dbReference type="InterPro" id="IPR036162">
    <property type="entry name" value="Resolvase-like_N_sf"/>
</dbReference>
<evidence type="ECO:0000256" key="2">
    <source>
        <dbReference type="ARBA" id="ARBA00023172"/>
    </source>
</evidence>
<dbReference type="PANTHER" id="PTHR30461">
    <property type="entry name" value="DNA-INVERTASE FROM LAMBDOID PROPHAGE"/>
    <property type="match status" value="1"/>
</dbReference>
<feature type="coiled-coil region" evidence="3">
    <location>
        <begin position="390"/>
        <end position="453"/>
    </location>
</feature>
<dbReference type="Pfam" id="PF00239">
    <property type="entry name" value="Resolvase"/>
    <property type="match status" value="1"/>
</dbReference>
<dbReference type="Gene3D" id="3.40.50.1390">
    <property type="entry name" value="Resolvase, N-terminal catalytic domain"/>
    <property type="match status" value="1"/>
</dbReference>
<keyword evidence="6" id="KW-1185">Reference proteome</keyword>
<dbReference type="PANTHER" id="PTHR30461:SF2">
    <property type="entry name" value="SERINE RECOMBINASE PINE-RELATED"/>
    <property type="match status" value="1"/>
</dbReference>
<feature type="domain" description="Resolvase/invertase-type recombinase catalytic" evidence="4">
    <location>
        <begin position="6"/>
        <end position="166"/>
    </location>
</feature>
<gene>
    <name evidence="5" type="ORF">ABH309_17655</name>
</gene>
<organism evidence="5 6">
    <name type="scientific">Chromobacterium piscinae</name>
    <dbReference type="NCBI Taxonomy" id="686831"/>
    <lineage>
        <taxon>Bacteria</taxon>
        <taxon>Pseudomonadati</taxon>
        <taxon>Pseudomonadota</taxon>
        <taxon>Betaproteobacteria</taxon>
        <taxon>Neisseriales</taxon>
        <taxon>Chromobacteriaceae</taxon>
        <taxon>Chromobacterium</taxon>
    </lineage>
</organism>
<dbReference type="InterPro" id="IPR011109">
    <property type="entry name" value="DNA_bind_recombinase_dom"/>
</dbReference>
<dbReference type="Pfam" id="PF07508">
    <property type="entry name" value="Recombinase"/>
    <property type="match status" value="1"/>
</dbReference>
<keyword evidence="3" id="KW-0175">Coiled coil</keyword>
<dbReference type="Gene3D" id="3.90.1750.20">
    <property type="entry name" value="Putative Large Serine Recombinase, Chain B, Domain 2"/>
    <property type="match status" value="1"/>
</dbReference>
<protein>
    <submittedName>
        <fullName evidence="5">Recombinase family protein</fullName>
    </submittedName>
</protein>
<keyword evidence="1" id="KW-0238">DNA-binding</keyword>
<evidence type="ECO:0000313" key="5">
    <source>
        <dbReference type="EMBL" id="MEO3956270.1"/>
    </source>
</evidence>
<dbReference type="RefSeq" id="WP_199776258.1">
    <property type="nucleotide sequence ID" value="NZ_JBDJHV010000034.1"/>
</dbReference>
<comment type="caution">
    <text evidence="5">The sequence shown here is derived from an EMBL/GenBank/DDBJ whole genome shotgun (WGS) entry which is preliminary data.</text>
</comment>
<sequence>MKNAKVYSYLRFSDPKQSAGSSIDRQMQYAARWATEHKLTLDDSLTLRDEGLSAYHQRHVKHGALGVFLQAIDDGRIAPGSVLIVEGLDRLSRAEPIQAQAQLAQIINAGITVVTASDNKEYNRERLKANPMDLVYSLLVMIRAHEESETKSKRVKAAFRHQAEEWLAGNFRGRIATGHNPEWLKWSNGTWVEIAERCEALRFALRLYKQGHSGSAILVMMSEKGMSLNNKGLPRSTNFYRMLLNPALYGTRNLEIDGQKYQLENYYPSIISHAEWLELQAMISDRTKRGRKSEIQPVISGMGILRCGYCGGSLAGQFVGGKRKRKEDGTPHDGHRRLLCGHHSMRACPVHGSCSSVPVENAIIDFCSDQLNLTSLTSNRDLTKPVHQQLLIEKNKAKDTQAQLNNLTEALLSATTDAPRTFIQKANQLESILNEINSRIAELEAKLAEATKIEASPSLSAEWAALAEGVKTLDNEARLKAKQLVYQTFERIIVYSNGLLPKSGRKKGKSAPPIDLILIPKGGKPRTLRINRKTGEWIAGEDILIEKQIQI</sequence>
<dbReference type="Proteomes" id="UP001438292">
    <property type="component" value="Unassembled WGS sequence"/>
</dbReference>
<name>A0ABV0H865_9NEIS</name>
<dbReference type="InterPro" id="IPR050639">
    <property type="entry name" value="SSR_resolvase"/>
</dbReference>
<evidence type="ECO:0000313" key="6">
    <source>
        <dbReference type="Proteomes" id="UP001438292"/>
    </source>
</evidence>